<dbReference type="AlphaFoldDB" id="A0AAV5WXM9"/>
<comment type="caution">
    <text evidence="2">The sequence shown here is derived from an EMBL/GenBank/DDBJ whole genome shotgun (WGS) entry which is preliminary data.</text>
</comment>
<proteinExistence type="predicted"/>
<accession>A0AAV5WXM9</accession>
<feature type="compositionally biased region" description="Polar residues" evidence="1">
    <location>
        <begin position="122"/>
        <end position="133"/>
    </location>
</feature>
<dbReference type="EMBL" id="BTSY01000006">
    <property type="protein sequence ID" value="GMT34497.1"/>
    <property type="molecule type" value="Genomic_DNA"/>
</dbReference>
<feature type="non-terminal residue" evidence="2">
    <location>
        <position position="133"/>
    </location>
</feature>
<feature type="region of interest" description="Disordered" evidence="1">
    <location>
        <begin position="110"/>
        <end position="133"/>
    </location>
</feature>
<sequence length="133" mass="12448">SVSSESSASQFTTSSRAGSGSSLGSITGWGGCSCCSNGCCSIPPSLAAFAFKLDAASRRVCADSSSCAMAAAGSVAVSCELSDSTTVVGCCTCCSGSTASVPATTGSIAGSGSGSGVGSRSEATTGQAGSDCC</sequence>
<evidence type="ECO:0000256" key="1">
    <source>
        <dbReference type="SAM" id="MobiDB-lite"/>
    </source>
</evidence>
<evidence type="ECO:0000313" key="2">
    <source>
        <dbReference type="EMBL" id="GMT34497.1"/>
    </source>
</evidence>
<dbReference type="Proteomes" id="UP001432322">
    <property type="component" value="Unassembled WGS sequence"/>
</dbReference>
<keyword evidence="3" id="KW-1185">Reference proteome</keyword>
<feature type="region of interest" description="Disordered" evidence="1">
    <location>
        <begin position="1"/>
        <end position="22"/>
    </location>
</feature>
<name>A0AAV5WXM9_9BILA</name>
<evidence type="ECO:0000313" key="3">
    <source>
        <dbReference type="Proteomes" id="UP001432322"/>
    </source>
</evidence>
<reference evidence="2" key="1">
    <citation type="submission" date="2023-10" db="EMBL/GenBank/DDBJ databases">
        <title>Genome assembly of Pristionchus species.</title>
        <authorList>
            <person name="Yoshida K."/>
            <person name="Sommer R.J."/>
        </authorList>
    </citation>
    <scope>NUCLEOTIDE SEQUENCE</scope>
    <source>
        <strain evidence="2">RS5133</strain>
    </source>
</reference>
<gene>
    <name evidence="2" type="ORF">PFISCL1PPCAC_25794</name>
</gene>
<feature type="non-terminal residue" evidence="2">
    <location>
        <position position="1"/>
    </location>
</feature>
<protein>
    <submittedName>
        <fullName evidence="2">Uncharacterized protein</fullName>
    </submittedName>
</protein>
<organism evidence="2 3">
    <name type="scientific">Pristionchus fissidentatus</name>
    <dbReference type="NCBI Taxonomy" id="1538716"/>
    <lineage>
        <taxon>Eukaryota</taxon>
        <taxon>Metazoa</taxon>
        <taxon>Ecdysozoa</taxon>
        <taxon>Nematoda</taxon>
        <taxon>Chromadorea</taxon>
        <taxon>Rhabditida</taxon>
        <taxon>Rhabditina</taxon>
        <taxon>Diplogasteromorpha</taxon>
        <taxon>Diplogasteroidea</taxon>
        <taxon>Neodiplogasteridae</taxon>
        <taxon>Pristionchus</taxon>
    </lineage>
</organism>